<accession>A0A6J4M9V0</accession>
<evidence type="ECO:0000313" key="1">
    <source>
        <dbReference type="EMBL" id="CAA9353079.1"/>
    </source>
</evidence>
<gene>
    <name evidence="1" type="ORF">AVDCRST_MAG72-1564</name>
</gene>
<dbReference type="InterPro" id="IPR008323">
    <property type="entry name" value="UCP033563"/>
</dbReference>
<reference evidence="1" key="1">
    <citation type="submission" date="2020-02" db="EMBL/GenBank/DDBJ databases">
        <authorList>
            <person name="Meier V. D."/>
        </authorList>
    </citation>
    <scope>NUCLEOTIDE SEQUENCE</scope>
    <source>
        <strain evidence="1">AVDCRST_MAG72</strain>
    </source>
</reference>
<dbReference type="AlphaFoldDB" id="A0A6J4M9V0"/>
<organism evidence="1">
    <name type="scientific">uncultured Nocardioidaceae bacterium</name>
    <dbReference type="NCBI Taxonomy" id="253824"/>
    <lineage>
        <taxon>Bacteria</taxon>
        <taxon>Bacillati</taxon>
        <taxon>Actinomycetota</taxon>
        <taxon>Actinomycetes</taxon>
        <taxon>Propionibacteriales</taxon>
        <taxon>Nocardioidaceae</taxon>
        <taxon>environmental samples</taxon>
    </lineage>
</organism>
<proteinExistence type="predicted"/>
<dbReference type="PANTHER" id="PTHR36454">
    <property type="entry name" value="LMO2823 PROTEIN"/>
    <property type="match status" value="1"/>
</dbReference>
<protein>
    <submittedName>
        <fullName evidence="1">Related to HTH domain of SpoOJ/ParA/ParB/repB family, involved in chromosome partitioning</fullName>
    </submittedName>
</protein>
<name>A0A6J4M9V0_9ACTN</name>
<dbReference type="EMBL" id="CADCUJ010000068">
    <property type="protein sequence ID" value="CAA9353079.1"/>
    <property type="molecule type" value="Genomic_DNA"/>
</dbReference>
<dbReference type="Pfam" id="PF06245">
    <property type="entry name" value="DUF1015"/>
    <property type="match status" value="1"/>
</dbReference>
<sequence length="418" mass="46393">MASGGTSSDPASARRPFVLAPFRGLRFDEAQVGDLGTVISPPYDVLDADIVRDLEAANRRNVVRLILSRRFERPYLAVRERLRKWREKGYLRADADAGLYLYQYTADGVTVRGLVGAVALREEAERVILPHENVMPGPVEDRTVLMRTTETNLEPILLVHAGSQRLRDLLSEVVRSPATARFQAVDGSRHELWQLSEPTALRMVAEELDSTSALIADGHHRYAAYLALQRDLRDAATADGTSPWDYGLALLVDQDDYPLRVGPIHRSVAALTMSDIADLAADRGDELVSWPDREAAFADFGRRASDPAQAASASFVVSDGRQWAVLSTPRSAPVDAAVLHHDLFEAWQVMEEQLGYHHSLDQALHTSARQPGVVIAVQPPTLAQVMEAAQRGIRMPRKTTSFWPKPRMGVVMRDLRDR</sequence>
<dbReference type="PANTHER" id="PTHR36454:SF1">
    <property type="entry name" value="DUF1015 DOMAIN-CONTAINING PROTEIN"/>
    <property type="match status" value="1"/>
</dbReference>